<keyword evidence="1" id="KW-0808">Transferase</keyword>
<dbReference type="RefSeq" id="XP_027120311.2">
    <property type="nucleotide sequence ID" value="XM_027264510.2"/>
</dbReference>
<gene>
    <name evidence="12" type="primary">LOC113737258</name>
</gene>
<sequence>MALLKKPLILQIELSDETIENQKIFNTSFTKPSITNIRVDSQEVACQSDLEKLQVLGSGSEGIVYKVRDKQTSMLYALKVFRGCHPADKEIEILRSMNSPSIVGCRGIFEESIGELGILLEYMDGGSLDNLVKTKGSFPEKTVAIIAFQVLTGLDYLHARKIVHCDIKPANLLVDKQMNVKIADFGVSCKVTGSEDSCKTYAGTCAYMSPERFDPHTYGCNPFAGDVWSLGLTLMELYIGHYPYLKPGEKAESTALMFEICMEEPPRLPDLASESFQGFIQCCLQKELDKRWSVSQLLGHPFVLSGRSLALAAQGIFEETIGEVGILFEYMDAGSLDNLFKTNGSLTEDIIGSIAFQALTGLDHLHARKIVHCDIKPRSCIFDIPYLKPGQKAESTALMSEISMEEPPSLLDHAS</sequence>
<comment type="catalytic activity">
    <reaction evidence="9">
        <text>L-tyrosyl-[protein] + ATP = O-phospho-L-tyrosyl-[protein] + ADP + H(+)</text>
        <dbReference type="Rhea" id="RHEA:10596"/>
        <dbReference type="Rhea" id="RHEA-COMP:10136"/>
        <dbReference type="Rhea" id="RHEA-COMP:20101"/>
        <dbReference type="ChEBI" id="CHEBI:15378"/>
        <dbReference type="ChEBI" id="CHEBI:30616"/>
        <dbReference type="ChEBI" id="CHEBI:46858"/>
        <dbReference type="ChEBI" id="CHEBI:61978"/>
        <dbReference type="ChEBI" id="CHEBI:456216"/>
        <dbReference type="EC" id="2.7.12.2"/>
    </reaction>
</comment>
<evidence type="ECO:0000256" key="1">
    <source>
        <dbReference type="ARBA" id="ARBA00022679"/>
    </source>
</evidence>
<dbReference type="InterPro" id="IPR011009">
    <property type="entry name" value="Kinase-like_dom_sf"/>
</dbReference>
<feature type="domain" description="Protein kinase" evidence="10">
    <location>
        <begin position="50"/>
        <end position="303"/>
    </location>
</feature>
<protein>
    <recommendedName>
        <fullName evidence="6">mitogen-activated protein kinase kinase</fullName>
        <ecNumber evidence="6">2.7.12.2</ecNumber>
    </recommendedName>
</protein>
<dbReference type="SUPFAM" id="SSF56112">
    <property type="entry name" value="Protein kinase-like (PK-like)"/>
    <property type="match status" value="2"/>
</dbReference>
<keyword evidence="3" id="KW-0418">Kinase</keyword>
<keyword evidence="4" id="KW-0067">ATP-binding</keyword>
<evidence type="ECO:0000256" key="2">
    <source>
        <dbReference type="ARBA" id="ARBA00022741"/>
    </source>
</evidence>
<dbReference type="InterPro" id="IPR000719">
    <property type="entry name" value="Prot_kinase_dom"/>
</dbReference>
<comment type="catalytic activity">
    <reaction evidence="7">
        <text>L-seryl-[protein] + ATP = O-phospho-L-seryl-[protein] + ADP + H(+)</text>
        <dbReference type="Rhea" id="RHEA:17989"/>
        <dbReference type="Rhea" id="RHEA-COMP:9863"/>
        <dbReference type="Rhea" id="RHEA-COMP:11604"/>
        <dbReference type="ChEBI" id="CHEBI:15378"/>
        <dbReference type="ChEBI" id="CHEBI:29999"/>
        <dbReference type="ChEBI" id="CHEBI:30616"/>
        <dbReference type="ChEBI" id="CHEBI:83421"/>
        <dbReference type="ChEBI" id="CHEBI:456216"/>
        <dbReference type="EC" id="2.7.12.2"/>
    </reaction>
</comment>
<dbReference type="OrthoDB" id="10252354at2759"/>
<reference evidence="12" key="2">
    <citation type="submission" date="2025-08" db="UniProtKB">
        <authorList>
            <consortium name="RefSeq"/>
        </authorList>
    </citation>
    <scope>IDENTIFICATION</scope>
    <source>
        <tissue evidence="12">Leaves</tissue>
    </source>
</reference>
<dbReference type="EC" id="2.7.12.2" evidence="6"/>
<dbReference type="PANTHER" id="PTHR48013:SF9">
    <property type="entry name" value="DUAL SPECIFICITY MITOGEN-ACTIVATED PROTEIN KINASE KINASE 5"/>
    <property type="match status" value="1"/>
</dbReference>
<dbReference type="PANTHER" id="PTHR48013">
    <property type="entry name" value="DUAL SPECIFICITY MITOGEN-ACTIVATED PROTEIN KINASE KINASE 5-RELATED"/>
    <property type="match status" value="1"/>
</dbReference>
<evidence type="ECO:0000259" key="10">
    <source>
        <dbReference type="PROSITE" id="PS50011"/>
    </source>
</evidence>
<dbReference type="PROSITE" id="PS50011">
    <property type="entry name" value="PROTEIN_KINASE_DOM"/>
    <property type="match status" value="1"/>
</dbReference>
<evidence type="ECO:0000313" key="11">
    <source>
        <dbReference type="Proteomes" id="UP001652660"/>
    </source>
</evidence>
<evidence type="ECO:0000256" key="3">
    <source>
        <dbReference type="ARBA" id="ARBA00022777"/>
    </source>
</evidence>
<keyword evidence="2" id="KW-0547">Nucleotide-binding</keyword>
<evidence type="ECO:0000256" key="8">
    <source>
        <dbReference type="ARBA" id="ARBA00049299"/>
    </source>
</evidence>
<dbReference type="Gene3D" id="1.10.510.10">
    <property type="entry name" value="Transferase(Phosphotransferase) domain 1"/>
    <property type="match status" value="2"/>
</dbReference>
<organism evidence="11 12">
    <name type="scientific">Coffea arabica</name>
    <name type="common">Arabian coffee</name>
    <dbReference type="NCBI Taxonomy" id="13443"/>
    <lineage>
        <taxon>Eukaryota</taxon>
        <taxon>Viridiplantae</taxon>
        <taxon>Streptophyta</taxon>
        <taxon>Embryophyta</taxon>
        <taxon>Tracheophyta</taxon>
        <taxon>Spermatophyta</taxon>
        <taxon>Magnoliopsida</taxon>
        <taxon>eudicotyledons</taxon>
        <taxon>Gunneridae</taxon>
        <taxon>Pentapetalae</taxon>
        <taxon>asterids</taxon>
        <taxon>lamiids</taxon>
        <taxon>Gentianales</taxon>
        <taxon>Rubiaceae</taxon>
        <taxon>Ixoroideae</taxon>
        <taxon>Gardenieae complex</taxon>
        <taxon>Bertiereae - Coffeeae clade</taxon>
        <taxon>Coffeeae</taxon>
        <taxon>Coffea</taxon>
    </lineage>
</organism>
<evidence type="ECO:0000256" key="9">
    <source>
        <dbReference type="ARBA" id="ARBA00051693"/>
    </source>
</evidence>
<evidence type="ECO:0000256" key="5">
    <source>
        <dbReference type="ARBA" id="ARBA00038035"/>
    </source>
</evidence>
<dbReference type="PROSITE" id="PS00108">
    <property type="entry name" value="PROTEIN_KINASE_ST"/>
    <property type="match status" value="1"/>
</dbReference>
<dbReference type="AlphaFoldDB" id="A0A6P6X047"/>
<accession>A0A6P6X047</accession>
<keyword evidence="11" id="KW-1185">Reference proteome</keyword>
<dbReference type="Proteomes" id="UP001652660">
    <property type="component" value="Chromosome 3e"/>
</dbReference>
<evidence type="ECO:0000313" key="12">
    <source>
        <dbReference type="RefSeq" id="XP_027120311.2"/>
    </source>
</evidence>
<comment type="similarity">
    <text evidence="5">Belongs to the protein kinase superfamily. STE Ser/Thr protein kinase family. MAP kinase kinase subfamily.</text>
</comment>
<dbReference type="Pfam" id="PF00069">
    <property type="entry name" value="Pkinase"/>
    <property type="match status" value="2"/>
</dbReference>
<evidence type="ECO:0000256" key="6">
    <source>
        <dbReference type="ARBA" id="ARBA00038999"/>
    </source>
</evidence>
<dbReference type="InterPro" id="IPR008271">
    <property type="entry name" value="Ser/Thr_kinase_AS"/>
</dbReference>
<dbReference type="GO" id="GO:0004708">
    <property type="term" value="F:MAP kinase kinase activity"/>
    <property type="evidence" value="ECO:0007669"/>
    <property type="project" value="UniProtKB-EC"/>
</dbReference>
<reference evidence="11" key="1">
    <citation type="journal article" date="2025" name="Foods">
        <title>Unveiling the Microbial Signatures of Arabica Coffee Cherries: Insights into Ripeness Specific Diversity, Functional Traits, and Implications for Quality and Safety.</title>
        <authorList>
            <consortium name="RefSeq"/>
            <person name="Tenea G.N."/>
            <person name="Cifuentes V."/>
            <person name="Reyes P."/>
            <person name="Cevallos-Vallejos M."/>
        </authorList>
    </citation>
    <scope>NUCLEOTIDE SEQUENCE [LARGE SCALE GENOMIC DNA]</scope>
</reference>
<dbReference type="GO" id="GO:0005524">
    <property type="term" value="F:ATP binding"/>
    <property type="evidence" value="ECO:0007669"/>
    <property type="project" value="UniProtKB-KW"/>
</dbReference>
<dbReference type="GeneID" id="113737258"/>
<dbReference type="SMART" id="SM00220">
    <property type="entry name" value="S_TKc"/>
    <property type="match status" value="1"/>
</dbReference>
<name>A0A6P6X047_COFAR</name>
<evidence type="ECO:0000256" key="4">
    <source>
        <dbReference type="ARBA" id="ARBA00022840"/>
    </source>
</evidence>
<evidence type="ECO:0000256" key="7">
    <source>
        <dbReference type="ARBA" id="ARBA00049014"/>
    </source>
</evidence>
<comment type="catalytic activity">
    <reaction evidence="8">
        <text>L-threonyl-[protein] + ATP = O-phospho-L-threonyl-[protein] + ADP + H(+)</text>
        <dbReference type="Rhea" id="RHEA:46608"/>
        <dbReference type="Rhea" id="RHEA-COMP:11060"/>
        <dbReference type="Rhea" id="RHEA-COMP:11605"/>
        <dbReference type="ChEBI" id="CHEBI:15378"/>
        <dbReference type="ChEBI" id="CHEBI:30013"/>
        <dbReference type="ChEBI" id="CHEBI:30616"/>
        <dbReference type="ChEBI" id="CHEBI:61977"/>
        <dbReference type="ChEBI" id="CHEBI:456216"/>
        <dbReference type="EC" id="2.7.12.2"/>
    </reaction>
</comment>
<proteinExistence type="inferred from homology"/>
<dbReference type="GO" id="GO:0051707">
    <property type="term" value="P:response to other organism"/>
    <property type="evidence" value="ECO:0007669"/>
    <property type="project" value="UniProtKB-ARBA"/>
</dbReference>